<keyword evidence="3" id="KW-1185">Reference proteome</keyword>
<gene>
    <name evidence="2" type="ORF">LNINA_LOCUS14928</name>
</gene>
<dbReference type="EMBL" id="CAVLEF010000283">
    <property type="protein sequence ID" value="CAK1556161.1"/>
    <property type="molecule type" value="Genomic_DNA"/>
</dbReference>
<dbReference type="Proteomes" id="UP001497472">
    <property type="component" value="Unassembled WGS sequence"/>
</dbReference>
<dbReference type="AlphaFoldDB" id="A0AAV1K6H3"/>
<feature type="region of interest" description="Disordered" evidence="1">
    <location>
        <begin position="69"/>
        <end position="103"/>
    </location>
</feature>
<comment type="caution">
    <text evidence="2">The sequence shown here is derived from an EMBL/GenBank/DDBJ whole genome shotgun (WGS) entry which is preliminary data.</text>
</comment>
<reference evidence="2 3" key="1">
    <citation type="submission" date="2023-11" db="EMBL/GenBank/DDBJ databases">
        <authorList>
            <person name="Okamura Y."/>
        </authorList>
    </citation>
    <scope>NUCLEOTIDE SEQUENCE [LARGE SCALE GENOMIC DNA]</scope>
</reference>
<protein>
    <submittedName>
        <fullName evidence="2">Uncharacterized protein</fullName>
    </submittedName>
</protein>
<evidence type="ECO:0000313" key="2">
    <source>
        <dbReference type="EMBL" id="CAK1556161.1"/>
    </source>
</evidence>
<accession>A0AAV1K6H3</accession>
<sequence length="103" mass="11518">MQRWYEPHAKSPQLLPGHPDIDLHVLPGITKLHVSYAVPKHKTPCQNNARTRGAHRTCRLARGHLSTDGFVQKSDGRRGVCQSESAAMHSQARDPDSAIYTRL</sequence>
<evidence type="ECO:0000313" key="3">
    <source>
        <dbReference type="Proteomes" id="UP001497472"/>
    </source>
</evidence>
<proteinExistence type="predicted"/>
<organism evidence="2 3">
    <name type="scientific">Leptosia nina</name>
    <dbReference type="NCBI Taxonomy" id="320188"/>
    <lineage>
        <taxon>Eukaryota</taxon>
        <taxon>Metazoa</taxon>
        <taxon>Ecdysozoa</taxon>
        <taxon>Arthropoda</taxon>
        <taxon>Hexapoda</taxon>
        <taxon>Insecta</taxon>
        <taxon>Pterygota</taxon>
        <taxon>Neoptera</taxon>
        <taxon>Endopterygota</taxon>
        <taxon>Lepidoptera</taxon>
        <taxon>Glossata</taxon>
        <taxon>Ditrysia</taxon>
        <taxon>Papilionoidea</taxon>
        <taxon>Pieridae</taxon>
        <taxon>Pierinae</taxon>
        <taxon>Leptosia</taxon>
    </lineage>
</organism>
<name>A0AAV1K6H3_9NEOP</name>
<evidence type="ECO:0000256" key="1">
    <source>
        <dbReference type="SAM" id="MobiDB-lite"/>
    </source>
</evidence>